<dbReference type="EMBL" id="AP021876">
    <property type="protein sequence ID" value="BBO82069.1"/>
    <property type="molecule type" value="Genomic_DNA"/>
</dbReference>
<dbReference type="InterPro" id="IPR036010">
    <property type="entry name" value="2Fe-2S_ferredoxin-like_sf"/>
</dbReference>
<evidence type="ECO:0000256" key="5">
    <source>
        <dbReference type="ARBA" id="ARBA00023014"/>
    </source>
</evidence>
<reference evidence="8 9" key="1">
    <citation type="submission" date="2019-11" db="EMBL/GenBank/DDBJ databases">
        <title>Comparative genomics of hydrocarbon-degrading Desulfosarcina strains.</title>
        <authorList>
            <person name="Watanabe M."/>
            <person name="Kojima H."/>
            <person name="Fukui M."/>
        </authorList>
    </citation>
    <scope>NUCLEOTIDE SEQUENCE [LARGE SCALE GENOMIC DNA]</scope>
    <source>
        <strain evidence="8 9">28bB2T</strain>
    </source>
</reference>
<evidence type="ECO:0000313" key="9">
    <source>
        <dbReference type="Proteomes" id="UP000425960"/>
    </source>
</evidence>
<dbReference type="InterPro" id="IPR036884">
    <property type="entry name" value="2Fe-2S-bd_dom_sf"/>
</dbReference>
<evidence type="ECO:0000256" key="2">
    <source>
        <dbReference type="ARBA" id="ARBA00022723"/>
    </source>
</evidence>
<evidence type="ECO:0000259" key="7">
    <source>
        <dbReference type="PROSITE" id="PS51085"/>
    </source>
</evidence>
<accession>A0A5K7ZQ02</accession>
<dbReference type="SUPFAM" id="SSF54292">
    <property type="entry name" value="2Fe-2S ferredoxin-like"/>
    <property type="match status" value="1"/>
</dbReference>
<dbReference type="PANTHER" id="PTHR44379:SF8">
    <property type="entry name" value="XANTHINE DEHYDROGENASE IRON-SULFUR-BINDING SUBUNIT XDHC-RELATED"/>
    <property type="match status" value="1"/>
</dbReference>
<dbReference type="GO" id="GO:0051537">
    <property type="term" value="F:2 iron, 2 sulfur cluster binding"/>
    <property type="evidence" value="ECO:0007669"/>
    <property type="project" value="UniProtKB-KW"/>
</dbReference>
<feature type="region of interest" description="Disordered" evidence="6">
    <location>
        <begin position="1"/>
        <end position="21"/>
    </location>
</feature>
<dbReference type="PROSITE" id="PS00197">
    <property type="entry name" value="2FE2S_FER_1"/>
    <property type="match status" value="1"/>
</dbReference>
<proteinExistence type="predicted"/>
<keyword evidence="5" id="KW-0411">Iron-sulfur</keyword>
<dbReference type="PANTHER" id="PTHR44379">
    <property type="entry name" value="OXIDOREDUCTASE WITH IRON-SULFUR SUBUNIT"/>
    <property type="match status" value="1"/>
</dbReference>
<evidence type="ECO:0000256" key="1">
    <source>
        <dbReference type="ARBA" id="ARBA00022714"/>
    </source>
</evidence>
<dbReference type="RefSeq" id="WP_197910463.1">
    <property type="nucleotide sequence ID" value="NZ_AP021876.1"/>
</dbReference>
<dbReference type="InterPro" id="IPR002888">
    <property type="entry name" value="2Fe-2S-bd"/>
</dbReference>
<keyword evidence="3" id="KW-0560">Oxidoreductase</keyword>
<dbReference type="SUPFAM" id="SSF47741">
    <property type="entry name" value="CO dehydrogenase ISP C-domain like"/>
    <property type="match status" value="1"/>
</dbReference>
<dbReference type="Proteomes" id="UP000425960">
    <property type="component" value="Chromosome"/>
</dbReference>
<dbReference type="GO" id="GO:0046872">
    <property type="term" value="F:metal ion binding"/>
    <property type="evidence" value="ECO:0007669"/>
    <property type="project" value="UniProtKB-KW"/>
</dbReference>
<keyword evidence="4" id="KW-0408">Iron</keyword>
<dbReference type="InterPro" id="IPR012675">
    <property type="entry name" value="Beta-grasp_dom_sf"/>
</dbReference>
<keyword evidence="1" id="KW-0001">2Fe-2S</keyword>
<dbReference type="CDD" id="cd00207">
    <property type="entry name" value="fer2"/>
    <property type="match status" value="1"/>
</dbReference>
<name>A0A5K7ZQ02_9BACT</name>
<keyword evidence="2" id="KW-0479">Metal-binding</keyword>
<sequence>MEKNRGEVEKEKDSKKAMVTSENAEKRTISFVVNGKPFELRVGKDVNTGHTLAHTLRETLGYTGTKIACDHGGCGSCTVLIDGEPISSCMTLTVECDGKSITTIEGLRDEKTGELDPLQQEFIDKTAFQCGFCTPGFLMSAKALLTKNPAPKEQDVKEALSGHYCRCISHYQVVDAVMAAAEKGR</sequence>
<dbReference type="InterPro" id="IPR051452">
    <property type="entry name" value="Diverse_Oxidoreductases"/>
</dbReference>
<dbReference type="Pfam" id="PF00111">
    <property type="entry name" value="Fer2"/>
    <property type="match status" value="1"/>
</dbReference>
<evidence type="ECO:0000256" key="3">
    <source>
        <dbReference type="ARBA" id="ARBA00023002"/>
    </source>
</evidence>
<feature type="domain" description="2Fe-2S ferredoxin-type" evidence="7">
    <location>
        <begin position="27"/>
        <end position="107"/>
    </location>
</feature>
<dbReference type="Gene3D" id="1.10.150.120">
    <property type="entry name" value="[2Fe-2S]-binding domain"/>
    <property type="match status" value="1"/>
</dbReference>
<organism evidence="8 9">
    <name type="scientific">Desulfosarcina ovata subsp. sediminis</name>
    <dbReference type="NCBI Taxonomy" id="885957"/>
    <lineage>
        <taxon>Bacteria</taxon>
        <taxon>Pseudomonadati</taxon>
        <taxon>Thermodesulfobacteriota</taxon>
        <taxon>Desulfobacteria</taxon>
        <taxon>Desulfobacterales</taxon>
        <taxon>Desulfosarcinaceae</taxon>
        <taxon>Desulfosarcina</taxon>
    </lineage>
</organism>
<dbReference type="Pfam" id="PF01799">
    <property type="entry name" value="Fer2_2"/>
    <property type="match status" value="1"/>
</dbReference>
<dbReference type="PROSITE" id="PS51085">
    <property type="entry name" value="2FE2S_FER_2"/>
    <property type="match status" value="1"/>
</dbReference>
<dbReference type="Gene3D" id="3.10.20.30">
    <property type="match status" value="1"/>
</dbReference>
<feature type="compositionally biased region" description="Basic and acidic residues" evidence="6">
    <location>
        <begin position="1"/>
        <end position="16"/>
    </location>
</feature>
<evidence type="ECO:0000256" key="6">
    <source>
        <dbReference type="SAM" id="MobiDB-lite"/>
    </source>
</evidence>
<dbReference type="InterPro" id="IPR006058">
    <property type="entry name" value="2Fe2S_fd_BS"/>
</dbReference>
<protein>
    <submittedName>
        <fullName evidence="8">Ferredoxin</fullName>
    </submittedName>
</protein>
<dbReference type="InterPro" id="IPR001041">
    <property type="entry name" value="2Fe-2S_ferredoxin-type"/>
</dbReference>
<dbReference type="KEGG" id="dov:DSCO28_26350"/>
<dbReference type="GO" id="GO:0016491">
    <property type="term" value="F:oxidoreductase activity"/>
    <property type="evidence" value="ECO:0007669"/>
    <property type="project" value="UniProtKB-KW"/>
</dbReference>
<dbReference type="AlphaFoldDB" id="A0A5K7ZQ02"/>
<evidence type="ECO:0000256" key="4">
    <source>
        <dbReference type="ARBA" id="ARBA00023004"/>
    </source>
</evidence>
<evidence type="ECO:0000313" key="8">
    <source>
        <dbReference type="EMBL" id="BBO82069.1"/>
    </source>
</evidence>
<gene>
    <name evidence="8" type="ORF">DSCO28_26350</name>
</gene>